<dbReference type="Pfam" id="PF17804">
    <property type="entry name" value="TSP_NTD"/>
    <property type="match status" value="1"/>
</dbReference>
<evidence type="ECO:0000256" key="2">
    <source>
        <dbReference type="ARBA" id="ARBA00022670"/>
    </source>
</evidence>
<dbReference type="InterPro" id="IPR036034">
    <property type="entry name" value="PDZ_sf"/>
</dbReference>
<dbReference type="InterPro" id="IPR001478">
    <property type="entry name" value="PDZ"/>
</dbReference>
<feature type="chain" id="PRO_5021960855" evidence="6">
    <location>
        <begin position="21"/>
        <end position="703"/>
    </location>
</feature>
<dbReference type="EMBL" id="FXSZ01000002">
    <property type="protein sequence ID" value="SMO49640.1"/>
    <property type="molecule type" value="Genomic_DNA"/>
</dbReference>
<dbReference type="SMART" id="SM00245">
    <property type="entry name" value="TSPc"/>
    <property type="match status" value="1"/>
</dbReference>
<dbReference type="InterPro" id="IPR005151">
    <property type="entry name" value="Tail-specific_protease"/>
</dbReference>
<dbReference type="GO" id="GO:0030288">
    <property type="term" value="C:outer membrane-bounded periplasmic space"/>
    <property type="evidence" value="ECO:0007669"/>
    <property type="project" value="TreeGrafter"/>
</dbReference>
<dbReference type="SUPFAM" id="SSF50156">
    <property type="entry name" value="PDZ domain-like"/>
    <property type="match status" value="1"/>
</dbReference>
<dbReference type="Gene3D" id="3.90.226.10">
    <property type="entry name" value="2-enoyl-CoA Hydratase, Chain A, domain 1"/>
    <property type="match status" value="1"/>
</dbReference>
<dbReference type="GO" id="GO:0006508">
    <property type="term" value="P:proteolysis"/>
    <property type="evidence" value="ECO:0007669"/>
    <property type="project" value="UniProtKB-KW"/>
</dbReference>
<accession>A0A521BSW3</accession>
<dbReference type="InterPro" id="IPR040573">
    <property type="entry name" value="TSP_N"/>
</dbReference>
<evidence type="ECO:0000313" key="9">
    <source>
        <dbReference type="Proteomes" id="UP000315971"/>
    </source>
</evidence>
<evidence type="ECO:0000256" key="4">
    <source>
        <dbReference type="ARBA" id="ARBA00022825"/>
    </source>
</evidence>
<reference evidence="8 9" key="1">
    <citation type="submission" date="2017-05" db="EMBL/GenBank/DDBJ databases">
        <authorList>
            <person name="Varghese N."/>
            <person name="Submissions S."/>
        </authorList>
    </citation>
    <scope>NUCLEOTIDE SEQUENCE [LARGE SCALE GENOMIC DNA]</scope>
    <source>
        <strain evidence="8 9">DSM 21342</strain>
    </source>
</reference>
<organism evidence="8 9">
    <name type="scientific">Solitalea koreensis</name>
    <dbReference type="NCBI Taxonomy" id="543615"/>
    <lineage>
        <taxon>Bacteria</taxon>
        <taxon>Pseudomonadati</taxon>
        <taxon>Bacteroidota</taxon>
        <taxon>Sphingobacteriia</taxon>
        <taxon>Sphingobacteriales</taxon>
        <taxon>Sphingobacteriaceae</taxon>
        <taxon>Solitalea</taxon>
    </lineage>
</organism>
<dbReference type="InterPro" id="IPR004447">
    <property type="entry name" value="Peptidase_S41A"/>
</dbReference>
<keyword evidence="2 5" id="KW-0645">Protease</keyword>
<keyword evidence="9" id="KW-1185">Reference proteome</keyword>
<dbReference type="GO" id="GO:0004175">
    <property type="term" value="F:endopeptidase activity"/>
    <property type="evidence" value="ECO:0007669"/>
    <property type="project" value="TreeGrafter"/>
</dbReference>
<dbReference type="SMART" id="SM00228">
    <property type="entry name" value="PDZ"/>
    <property type="match status" value="1"/>
</dbReference>
<dbReference type="CDD" id="cd07560">
    <property type="entry name" value="Peptidase_S41_CPP"/>
    <property type="match status" value="1"/>
</dbReference>
<dbReference type="InterPro" id="IPR029045">
    <property type="entry name" value="ClpP/crotonase-like_dom_sf"/>
</dbReference>
<evidence type="ECO:0000256" key="5">
    <source>
        <dbReference type="RuleBase" id="RU004404"/>
    </source>
</evidence>
<proteinExistence type="inferred from homology"/>
<dbReference type="NCBIfam" id="TIGR00225">
    <property type="entry name" value="prc"/>
    <property type="match status" value="1"/>
</dbReference>
<feature type="domain" description="PDZ" evidence="7">
    <location>
        <begin position="253"/>
        <end position="333"/>
    </location>
</feature>
<dbReference type="GO" id="GO:0007165">
    <property type="term" value="P:signal transduction"/>
    <property type="evidence" value="ECO:0007669"/>
    <property type="project" value="TreeGrafter"/>
</dbReference>
<gene>
    <name evidence="8" type="ORF">SAMN06265350_102480</name>
</gene>
<dbReference type="SUPFAM" id="SSF52096">
    <property type="entry name" value="ClpP/crotonase"/>
    <property type="match status" value="1"/>
</dbReference>
<sequence length="703" mass="78996">MKFRFISPFLIAGVAGSLMAFDTPNEKPQDEKLIVSIVGKMIKVMHYDPQKIDDNFSKKLFWNYLEKLDGERKFFLQTDIDYLKKYELEVDDEIIGNKPLGFLNETDSIFDIRMAQSKQIYLKVIGKKFTFNNNDSIQLDYSKVNYAASAADIAKKWKQSLKYSTLIKISELMDSRKKAKADDPIAKETDTELQAKAIAKVKKKYDKYFVNLNNNLNEKARFEIFANTITTTMDPHSAYMSPISQRGWNEGMSGTYCGVGLLLKQEEDYVKVDGVVPGGPAWKQGGLKAGDVILRVGSKEQEMIDVADFSINEIIKLTRGVKGSTAIFTVKQLDGTIKTVSLIRDELKQEGTFAHSYIINGAHKIGMIVLPEFYINTKNPNGPGSSAYDVAQEVEKLKAEKVEGIVIDLRSNGGGSLKDVVNIAGLFIPEGPVVQVRSRDGKVQVLSDTNPDVAYDGPLAIMVNEGSASASEILAAAMQDYKRAIIIGSPSTYGKGTVQRMFDVNRFLPQLQDKDLGAVKLTIQKFYRINGSSTQQKGVTPDIIIKDQFFDVAEKNEPSVLNWDEITSSTYSTWNKPLNLDVIRKNSAKRIAVDSAFNLMEQKISLLKKQKDNKVFSLNLQAFKSKREADFKEWDKVNKLKDEKPFLDVLNLKTDEAKLINNKISADRNEQLLKIYKIDHYLGETVQVMNEMINANTQIGLKN</sequence>
<keyword evidence="3 5" id="KW-0378">Hydrolase</keyword>
<evidence type="ECO:0000313" key="8">
    <source>
        <dbReference type="EMBL" id="SMO49640.1"/>
    </source>
</evidence>
<dbReference type="Gene3D" id="2.30.42.10">
    <property type="match status" value="1"/>
</dbReference>
<feature type="signal peptide" evidence="6">
    <location>
        <begin position="1"/>
        <end position="20"/>
    </location>
</feature>
<dbReference type="RefSeq" id="WP_142602134.1">
    <property type="nucleotide sequence ID" value="NZ_FXSZ01000002.1"/>
</dbReference>
<dbReference type="PROSITE" id="PS50106">
    <property type="entry name" value="PDZ"/>
    <property type="match status" value="1"/>
</dbReference>
<dbReference type="Pfam" id="PF03572">
    <property type="entry name" value="Peptidase_S41"/>
    <property type="match status" value="1"/>
</dbReference>
<evidence type="ECO:0000256" key="1">
    <source>
        <dbReference type="ARBA" id="ARBA00009179"/>
    </source>
</evidence>
<dbReference type="OrthoDB" id="9812068at2"/>
<dbReference type="Pfam" id="PF11818">
    <property type="entry name" value="DUF3340"/>
    <property type="match status" value="1"/>
</dbReference>
<evidence type="ECO:0000256" key="3">
    <source>
        <dbReference type="ARBA" id="ARBA00022801"/>
    </source>
</evidence>
<evidence type="ECO:0000259" key="7">
    <source>
        <dbReference type="PROSITE" id="PS50106"/>
    </source>
</evidence>
<dbReference type="PANTHER" id="PTHR32060">
    <property type="entry name" value="TAIL-SPECIFIC PROTEASE"/>
    <property type="match status" value="1"/>
</dbReference>
<dbReference type="AlphaFoldDB" id="A0A521BSW3"/>
<dbReference type="InterPro" id="IPR020992">
    <property type="entry name" value="Tail_Prtase_C"/>
</dbReference>
<dbReference type="Proteomes" id="UP000315971">
    <property type="component" value="Unassembled WGS sequence"/>
</dbReference>
<dbReference type="PANTHER" id="PTHR32060:SF22">
    <property type="entry name" value="CARBOXYL-TERMINAL-PROCESSING PEPTIDASE 3, CHLOROPLASTIC"/>
    <property type="match status" value="1"/>
</dbReference>
<name>A0A521BSW3_9SPHI</name>
<keyword evidence="6" id="KW-0732">Signal</keyword>
<dbReference type="GO" id="GO:0008236">
    <property type="term" value="F:serine-type peptidase activity"/>
    <property type="evidence" value="ECO:0007669"/>
    <property type="project" value="UniProtKB-KW"/>
</dbReference>
<comment type="similarity">
    <text evidence="1 5">Belongs to the peptidase S41A family.</text>
</comment>
<protein>
    <submittedName>
        <fullName evidence="8">Carboxyl-terminal processing protease</fullName>
    </submittedName>
</protein>
<keyword evidence="4 5" id="KW-0720">Serine protease</keyword>
<evidence type="ECO:0000256" key="6">
    <source>
        <dbReference type="SAM" id="SignalP"/>
    </source>
</evidence>
<dbReference type="InterPro" id="IPR041489">
    <property type="entry name" value="PDZ_6"/>
</dbReference>
<dbReference type="Pfam" id="PF17820">
    <property type="entry name" value="PDZ_6"/>
    <property type="match status" value="1"/>
</dbReference>